<comment type="caution">
    <text evidence="2">The sequence shown here is derived from an EMBL/GenBank/DDBJ whole genome shotgun (WGS) entry which is preliminary data.</text>
</comment>
<name>A0ABU7A7F3_9TELE</name>
<evidence type="ECO:0008006" key="4">
    <source>
        <dbReference type="Google" id="ProtNLM"/>
    </source>
</evidence>
<evidence type="ECO:0000313" key="3">
    <source>
        <dbReference type="Proteomes" id="UP001345963"/>
    </source>
</evidence>
<proteinExistence type="predicted"/>
<evidence type="ECO:0000256" key="1">
    <source>
        <dbReference type="SAM" id="SignalP"/>
    </source>
</evidence>
<reference evidence="2 3" key="1">
    <citation type="submission" date="2021-07" db="EMBL/GenBank/DDBJ databases">
        <authorList>
            <person name="Palmer J.M."/>
        </authorList>
    </citation>
    <scope>NUCLEOTIDE SEQUENCE [LARGE SCALE GENOMIC DNA]</scope>
    <source>
        <strain evidence="2 3">AT_MEX2019</strain>
        <tissue evidence="2">Muscle</tissue>
    </source>
</reference>
<keyword evidence="1" id="KW-0732">Signal</keyword>
<accession>A0ABU7A7F3</accession>
<feature type="signal peptide" evidence="1">
    <location>
        <begin position="1"/>
        <end position="22"/>
    </location>
</feature>
<organism evidence="2 3">
    <name type="scientific">Ataeniobius toweri</name>
    <dbReference type="NCBI Taxonomy" id="208326"/>
    <lineage>
        <taxon>Eukaryota</taxon>
        <taxon>Metazoa</taxon>
        <taxon>Chordata</taxon>
        <taxon>Craniata</taxon>
        <taxon>Vertebrata</taxon>
        <taxon>Euteleostomi</taxon>
        <taxon>Actinopterygii</taxon>
        <taxon>Neopterygii</taxon>
        <taxon>Teleostei</taxon>
        <taxon>Neoteleostei</taxon>
        <taxon>Acanthomorphata</taxon>
        <taxon>Ovalentaria</taxon>
        <taxon>Atherinomorphae</taxon>
        <taxon>Cyprinodontiformes</taxon>
        <taxon>Goodeidae</taxon>
        <taxon>Ataeniobius</taxon>
    </lineage>
</organism>
<dbReference type="EMBL" id="JAHUTI010004333">
    <property type="protein sequence ID" value="MED6234006.1"/>
    <property type="molecule type" value="Genomic_DNA"/>
</dbReference>
<evidence type="ECO:0000313" key="2">
    <source>
        <dbReference type="EMBL" id="MED6234006.1"/>
    </source>
</evidence>
<keyword evidence="3" id="KW-1185">Reference proteome</keyword>
<sequence length="103" mass="11788">MIPGLFPTLVWFVCVDVNRVIALGWRRLCWYGSKPTLEFVYGVNVIQTQSGDISLQAFRYTTQIILSKNGTQKHTNDMNKFSMFSPGSVHSFCFLYLHLVLPP</sequence>
<gene>
    <name evidence="2" type="ORF">ATANTOWER_020432</name>
</gene>
<dbReference type="Proteomes" id="UP001345963">
    <property type="component" value="Unassembled WGS sequence"/>
</dbReference>
<feature type="chain" id="PRO_5047416736" description="Secreted protein" evidence="1">
    <location>
        <begin position="23"/>
        <end position="103"/>
    </location>
</feature>
<protein>
    <recommendedName>
        <fullName evidence="4">Secreted protein</fullName>
    </recommendedName>
</protein>